<dbReference type="RefSeq" id="WP_062544267.1">
    <property type="nucleotide sequence ID" value="NZ_CP012643.1"/>
</dbReference>
<dbReference type="Proteomes" id="UP000061382">
    <property type="component" value="Chromosome"/>
</dbReference>
<evidence type="ECO:0008006" key="3">
    <source>
        <dbReference type="Google" id="ProtNLM"/>
    </source>
</evidence>
<gene>
    <name evidence="1" type="ORF">DC20_13235</name>
</gene>
<reference evidence="1 2" key="1">
    <citation type="submission" date="2015-08" db="EMBL/GenBank/DDBJ databases">
        <title>Complete genome sequence of Rufibacter tibetensis strain 1351t, a radiation-resistant bacterium from tibet plateau.</title>
        <authorList>
            <person name="Dai J."/>
        </authorList>
    </citation>
    <scope>NUCLEOTIDE SEQUENCE [LARGE SCALE GENOMIC DNA]</scope>
    <source>
        <strain evidence="1 2">1351</strain>
    </source>
</reference>
<evidence type="ECO:0000313" key="1">
    <source>
        <dbReference type="EMBL" id="ALI99761.1"/>
    </source>
</evidence>
<sequence>MYLASEKYNNVFNNVENEYYYNPDFCESSYIGNIIDELKLLLKDDFEQYEFVIYSQTPQNSKPAYPFGKSTKKEVVIYLSDEASRIPHELMRTGAFAVFKNYLLSDVPYPNLFHLPLGYVNSTPALPVAPVHTRKTNVFFSGALHFARLSLYQHFTPYNFLPNRIWQRFHRFIYSKTEFDTYYPDSFIRFNKQGFKSGLNPRDFAAMLYNSKIVICPRGVISYETFRHFEAMRAGCIIISEKLPETFFYSNSPMLILSEWSKLDNVIKHLLANPEEQERLQAATLDWWNNVCSEQAIAQYIYDKLKALS</sequence>
<protein>
    <recommendedName>
        <fullName evidence="3">Exostosin GT47 domain-containing protein</fullName>
    </recommendedName>
</protein>
<name>A0A0P0C3S2_9BACT</name>
<accession>A0A0P0C3S2</accession>
<dbReference type="EMBL" id="CP012643">
    <property type="protein sequence ID" value="ALI99761.1"/>
    <property type="molecule type" value="Genomic_DNA"/>
</dbReference>
<dbReference type="KEGG" id="rti:DC20_13235"/>
<organism evidence="1 2">
    <name type="scientific">Rufibacter tibetensis</name>
    <dbReference type="NCBI Taxonomy" id="512763"/>
    <lineage>
        <taxon>Bacteria</taxon>
        <taxon>Pseudomonadati</taxon>
        <taxon>Bacteroidota</taxon>
        <taxon>Cytophagia</taxon>
        <taxon>Cytophagales</taxon>
        <taxon>Hymenobacteraceae</taxon>
        <taxon>Rufibacter</taxon>
    </lineage>
</organism>
<proteinExistence type="predicted"/>
<keyword evidence="2" id="KW-1185">Reference proteome</keyword>
<dbReference type="STRING" id="512763.DC20_13235"/>
<dbReference type="OrthoDB" id="508282at2"/>
<dbReference type="PATRIC" id="fig|512763.3.peg.2904"/>
<dbReference type="AlphaFoldDB" id="A0A0P0C3S2"/>
<evidence type="ECO:0000313" key="2">
    <source>
        <dbReference type="Proteomes" id="UP000061382"/>
    </source>
</evidence>